<evidence type="ECO:0000256" key="1">
    <source>
        <dbReference type="ARBA" id="ARBA00022723"/>
    </source>
</evidence>
<keyword evidence="7" id="KW-1185">Reference proteome</keyword>
<evidence type="ECO:0000256" key="2">
    <source>
        <dbReference type="ARBA" id="ARBA00022771"/>
    </source>
</evidence>
<reference evidence="6 7" key="1">
    <citation type="submission" date="2017-01" db="EMBL/GenBank/DDBJ databases">
        <authorList>
            <person name="Mah S.A."/>
            <person name="Swanson W.J."/>
            <person name="Moy G.W."/>
            <person name="Vacquier V.D."/>
        </authorList>
    </citation>
    <scope>NUCLEOTIDE SEQUENCE [LARGE SCALE GENOMIC DNA]</scope>
    <source>
        <strain evidence="6 7">GSMNP</strain>
    </source>
</reference>
<dbReference type="STRING" id="133412.A0A1R1XXP5"/>
<dbReference type="Proteomes" id="UP000187283">
    <property type="component" value="Unassembled WGS sequence"/>
</dbReference>
<dbReference type="OrthoDB" id="8062037at2759"/>
<dbReference type="PANTHER" id="PTHR15710">
    <property type="entry name" value="E3 UBIQUITIN-PROTEIN LIGASE PRAJA"/>
    <property type="match status" value="1"/>
</dbReference>
<dbReference type="EMBL" id="LSSN01001483">
    <property type="protein sequence ID" value="OMJ19453.1"/>
    <property type="molecule type" value="Genomic_DNA"/>
</dbReference>
<evidence type="ECO:0000259" key="5">
    <source>
        <dbReference type="PROSITE" id="PS50089"/>
    </source>
</evidence>
<keyword evidence="2 4" id="KW-0863">Zinc-finger</keyword>
<evidence type="ECO:0000313" key="7">
    <source>
        <dbReference type="Proteomes" id="UP000187283"/>
    </source>
</evidence>
<protein>
    <submittedName>
        <fullName evidence="6">E3 ubiquitin-protein ligase RING1-like</fullName>
    </submittedName>
</protein>
<dbReference type="InterPro" id="IPR013083">
    <property type="entry name" value="Znf_RING/FYVE/PHD"/>
</dbReference>
<dbReference type="InterPro" id="IPR001841">
    <property type="entry name" value="Znf_RING"/>
</dbReference>
<evidence type="ECO:0000256" key="4">
    <source>
        <dbReference type="PROSITE-ProRule" id="PRU00175"/>
    </source>
</evidence>
<gene>
    <name evidence="6" type="ORF">AYI70_g4726</name>
</gene>
<evidence type="ECO:0000256" key="3">
    <source>
        <dbReference type="ARBA" id="ARBA00022833"/>
    </source>
</evidence>
<organism evidence="6 7">
    <name type="scientific">Smittium culicis</name>
    <dbReference type="NCBI Taxonomy" id="133412"/>
    <lineage>
        <taxon>Eukaryota</taxon>
        <taxon>Fungi</taxon>
        <taxon>Fungi incertae sedis</taxon>
        <taxon>Zoopagomycota</taxon>
        <taxon>Kickxellomycotina</taxon>
        <taxon>Harpellomycetes</taxon>
        <taxon>Harpellales</taxon>
        <taxon>Legeriomycetaceae</taxon>
        <taxon>Smittium</taxon>
    </lineage>
</organism>
<name>A0A1R1XXP5_9FUNG</name>
<dbReference type="AlphaFoldDB" id="A0A1R1XXP5"/>
<dbReference type="Gene3D" id="3.30.40.10">
    <property type="entry name" value="Zinc/RING finger domain, C3HC4 (zinc finger)"/>
    <property type="match status" value="1"/>
</dbReference>
<comment type="caution">
    <text evidence="6">The sequence shown here is derived from an EMBL/GenBank/DDBJ whole genome shotgun (WGS) entry which is preliminary data.</text>
</comment>
<dbReference type="Pfam" id="PF13639">
    <property type="entry name" value="zf-RING_2"/>
    <property type="match status" value="1"/>
</dbReference>
<keyword evidence="3" id="KW-0862">Zinc</keyword>
<keyword evidence="1" id="KW-0479">Metal-binding</keyword>
<proteinExistence type="predicted"/>
<dbReference type="GO" id="GO:0008270">
    <property type="term" value="F:zinc ion binding"/>
    <property type="evidence" value="ECO:0007669"/>
    <property type="project" value="UniProtKB-KW"/>
</dbReference>
<accession>A0A1R1XXP5</accession>
<dbReference type="PROSITE" id="PS50089">
    <property type="entry name" value="ZF_RING_2"/>
    <property type="match status" value="1"/>
</dbReference>
<sequence>MEVKATSSSIDDIDEDRYASASNTGTYPTQKKFINNLKSIEFDSVPHDVSCVICNENFASRNDSGSLDAIKLPCKHLFDRSCIAPWLELNNTCPVCRFELPSDHPDWIKRQKIKEQQLHRQQMDDLMYG</sequence>
<feature type="domain" description="RING-type" evidence="5">
    <location>
        <begin position="51"/>
        <end position="97"/>
    </location>
</feature>
<evidence type="ECO:0000313" key="6">
    <source>
        <dbReference type="EMBL" id="OMJ19453.1"/>
    </source>
</evidence>
<dbReference type="SMART" id="SM00184">
    <property type="entry name" value="RING"/>
    <property type="match status" value="1"/>
</dbReference>
<dbReference type="SUPFAM" id="SSF57850">
    <property type="entry name" value="RING/U-box"/>
    <property type="match status" value="1"/>
</dbReference>